<protein>
    <submittedName>
        <fullName evidence="3 4">Membrane protein</fullName>
    </submittedName>
</protein>
<dbReference type="Proteomes" id="UP000198612">
    <property type="component" value="Unassembled WGS sequence"/>
</dbReference>
<evidence type="ECO:0000313" key="7">
    <source>
        <dbReference type="EMBL" id="TDS26394.1"/>
    </source>
</evidence>
<dbReference type="Proteomes" id="UP000198945">
    <property type="component" value="Unassembled WGS sequence"/>
</dbReference>
<evidence type="ECO:0000313" key="6">
    <source>
        <dbReference type="EMBL" id="SET16981.1"/>
    </source>
</evidence>
<evidence type="ECO:0000313" key="10">
    <source>
        <dbReference type="Proteomes" id="UP000199519"/>
    </source>
</evidence>
<evidence type="ECO:0000313" key="12">
    <source>
        <dbReference type="Proteomes" id="UP000324896"/>
    </source>
</evidence>
<name>A0A1G6K779_9FIRM</name>
<feature type="compositionally biased region" description="Basic and acidic residues" evidence="1">
    <location>
        <begin position="55"/>
        <end position="76"/>
    </location>
</feature>
<reference evidence="7 11" key="3">
    <citation type="submission" date="2019-03" db="EMBL/GenBank/DDBJ databases">
        <title>Deep subsurface shale carbon reservoir microbial communities from Ohio and West Virginia, USA.</title>
        <authorList>
            <person name="Wrighton K."/>
        </authorList>
    </citation>
    <scope>NUCLEOTIDE SEQUENCE [LARGE SCALE GENOMIC DNA]</scope>
    <source>
        <strain evidence="7 11">UTICA-S4D12</strain>
    </source>
</reference>
<organism evidence="3 12">
    <name type="scientific">Halanaerobium congolense</name>
    <dbReference type="NCBI Taxonomy" id="54121"/>
    <lineage>
        <taxon>Bacteria</taxon>
        <taxon>Bacillati</taxon>
        <taxon>Bacillota</taxon>
        <taxon>Clostridia</taxon>
        <taxon>Halanaerobiales</taxon>
        <taxon>Halanaerobiaceae</taxon>
        <taxon>Halanaerobium</taxon>
    </lineage>
</organism>
<sequence>MMGFGPGMMGGGFSIIFWIVIIGVVYYFFKEYNRHNHHSHNDRRNGGPPYSGHSKFTDQQDRFNNRKEIEYRKSEDSAEKIARERYAKGEITKEELKEILDNLNN</sequence>
<feature type="region of interest" description="Disordered" evidence="1">
    <location>
        <begin position="37"/>
        <end position="76"/>
    </location>
</feature>
<evidence type="ECO:0000313" key="3">
    <source>
        <dbReference type="EMBL" id="SDC26455.1"/>
    </source>
</evidence>
<evidence type="ECO:0000256" key="2">
    <source>
        <dbReference type="SAM" id="Phobius"/>
    </source>
</evidence>
<dbReference type="AlphaFoldDB" id="A0A1G6K779"/>
<keyword evidence="2" id="KW-0812">Transmembrane</keyword>
<evidence type="ECO:0000313" key="8">
    <source>
        <dbReference type="Proteomes" id="UP000198612"/>
    </source>
</evidence>
<accession>A0A1G6K779</accession>
<evidence type="ECO:0000313" key="5">
    <source>
        <dbReference type="EMBL" id="SDJ25474.1"/>
    </source>
</evidence>
<keyword evidence="2" id="KW-1133">Transmembrane helix</keyword>
<dbReference type="EMBL" id="SOAA01000035">
    <property type="protein sequence ID" value="TDS26394.1"/>
    <property type="molecule type" value="Genomic_DNA"/>
</dbReference>
<dbReference type="EMBL" id="FOHG01000033">
    <property type="protein sequence ID" value="SET16981.1"/>
    <property type="molecule type" value="Genomic_DNA"/>
</dbReference>
<evidence type="ECO:0000313" key="9">
    <source>
        <dbReference type="Proteomes" id="UP000198945"/>
    </source>
</evidence>
<keyword evidence="10" id="KW-1185">Reference proteome</keyword>
<gene>
    <name evidence="7" type="ORF">BY453_13517</name>
    <name evidence="3" type="ORF">SAMN04488597_1042</name>
    <name evidence="4" type="ORF">SAMN04488598_13531</name>
    <name evidence="6" type="ORF">SAMN04515652_13331</name>
    <name evidence="5" type="ORF">SAMN04515654_1383</name>
</gene>
<evidence type="ECO:0000313" key="4">
    <source>
        <dbReference type="EMBL" id="SDF97894.1"/>
    </source>
</evidence>
<dbReference type="RefSeq" id="WP_089655605.1">
    <property type="nucleotide sequence ID" value="NZ_FMYT01000004.1"/>
</dbReference>
<reference evidence="5 9" key="1">
    <citation type="submission" date="2016-10" db="EMBL/GenBank/DDBJ databases">
        <authorList>
            <person name="de Groot N.N."/>
        </authorList>
    </citation>
    <scope>NUCLEOTIDE SEQUENCE [LARGE SCALE GENOMIC DNA]</scope>
    <source>
        <strain evidence="5 9">WG7</strain>
    </source>
</reference>
<dbReference type="EMBL" id="FNEH01000038">
    <property type="protein sequence ID" value="SDJ25474.1"/>
    <property type="molecule type" value="Genomic_DNA"/>
</dbReference>
<proteinExistence type="predicted"/>
<dbReference type="Proteomes" id="UP000295758">
    <property type="component" value="Unassembled WGS sequence"/>
</dbReference>
<dbReference type="Proteomes" id="UP000324896">
    <property type="component" value="Unassembled WGS sequence"/>
</dbReference>
<dbReference type="Proteomes" id="UP000199519">
    <property type="component" value="Unassembled WGS sequence"/>
</dbReference>
<evidence type="ECO:0000256" key="1">
    <source>
        <dbReference type="SAM" id="MobiDB-lite"/>
    </source>
</evidence>
<dbReference type="EMBL" id="FMYT01000004">
    <property type="protein sequence ID" value="SDC26455.1"/>
    <property type="molecule type" value="Genomic_DNA"/>
</dbReference>
<reference evidence="8 10" key="2">
    <citation type="submission" date="2016-10" db="EMBL/GenBank/DDBJ databases">
        <authorList>
            <person name="Varghese N."/>
            <person name="Submissions S."/>
        </authorList>
    </citation>
    <scope>NUCLEOTIDE SEQUENCE [LARGE SCALE GENOMIC DNA]</scope>
    <source>
        <strain evidence="3 12">WG10</strain>
        <strain evidence="4 10">WG2</strain>
        <strain evidence="6 8">WG5</strain>
    </source>
</reference>
<dbReference type="EMBL" id="FNBJ01000035">
    <property type="protein sequence ID" value="SDF97894.1"/>
    <property type="molecule type" value="Genomic_DNA"/>
</dbReference>
<evidence type="ECO:0000313" key="11">
    <source>
        <dbReference type="Proteomes" id="UP000295758"/>
    </source>
</evidence>
<keyword evidence="2" id="KW-0472">Membrane</keyword>
<feature type="transmembrane region" description="Helical" evidence="2">
    <location>
        <begin position="12"/>
        <end position="29"/>
    </location>
</feature>